<reference evidence="1 2" key="1">
    <citation type="submission" date="2024-04" db="EMBL/GenBank/DDBJ databases">
        <authorList>
            <consortium name="Genoscope - CEA"/>
            <person name="William W."/>
        </authorList>
    </citation>
    <scope>NUCLEOTIDE SEQUENCE [LARGE SCALE GENOMIC DNA]</scope>
</reference>
<feature type="non-terminal residue" evidence="1">
    <location>
        <position position="1"/>
    </location>
</feature>
<dbReference type="EMBL" id="CAXITT010000050">
    <property type="protein sequence ID" value="CAL1529536.1"/>
    <property type="molecule type" value="Genomic_DNA"/>
</dbReference>
<dbReference type="Proteomes" id="UP001497497">
    <property type="component" value="Unassembled WGS sequence"/>
</dbReference>
<protein>
    <submittedName>
        <fullName evidence="1">Uncharacterized protein</fullName>
    </submittedName>
</protein>
<dbReference type="AlphaFoldDB" id="A0AAV2HBV9"/>
<evidence type="ECO:0000313" key="1">
    <source>
        <dbReference type="EMBL" id="CAL1529536.1"/>
    </source>
</evidence>
<proteinExistence type="predicted"/>
<name>A0AAV2HBV9_LYMST</name>
<accession>A0AAV2HBV9</accession>
<organism evidence="1 2">
    <name type="scientific">Lymnaea stagnalis</name>
    <name type="common">Great pond snail</name>
    <name type="synonym">Helix stagnalis</name>
    <dbReference type="NCBI Taxonomy" id="6523"/>
    <lineage>
        <taxon>Eukaryota</taxon>
        <taxon>Metazoa</taxon>
        <taxon>Spiralia</taxon>
        <taxon>Lophotrochozoa</taxon>
        <taxon>Mollusca</taxon>
        <taxon>Gastropoda</taxon>
        <taxon>Heterobranchia</taxon>
        <taxon>Euthyneura</taxon>
        <taxon>Panpulmonata</taxon>
        <taxon>Hygrophila</taxon>
        <taxon>Lymnaeoidea</taxon>
        <taxon>Lymnaeidae</taxon>
        <taxon>Lymnaea</taxon>
    </lineage>
</organism>
<evidence type="ECO:0000313" key="2">
    <source>
        <dbReference type="Proteomes" id="UP001497497"/>
    </source>
</evidence>
<keyword evidence="2" id="KW-1185">Reference proteome</keyword>
<comment type="caution">
    <text evidence="1">The sequence shown here is derived from an EMBL/GenBank/DDBJ whole genome shotgun (WGS) entry which is preliminary data.</text>
</comment>
<sequence>IHALATSFSLKLGCQLERYLSGDLSEPTHKLLKAASSAPVHKMLADHTLGLVDALWRRAPNESIGFVGGKVQGVQNKTIKWLNNQTETQQEKLIKYAVRHGAKSRQLFQQRQFALQNALARKQEDVCRKREKANRTKFEKLISNVLYQKGPILELDIFSNLEEDQKSKLQEFLHH</sequence>
<gene>
    <name evidence="1" type="ORF">GSLYS_00003691001</name>
</gene>